<dbReference type="Pfam" id="PF00082">
    <property type="entry name" value="Peptidase_S8"/>
    <property type="match status" value="1"/>
</dbReference>
<name>A0AAD2F2J3_9RALS</name>
<feature type="compositionally biased region" description="Polar residues" evidence="1">
    <location>
        <begin position="596"/>
        <end position="605"/>
    </location>
</feature>
<dbReference type="SUPFAM" id="SSF52743">
    <property type="entry name" value="Subtilisin-like"/>
    <property type="match status" value="1"/>
</dbReference>
<dbReference type="InterPro" id="IPR036852">
    <property type="entry name" value="Peptidase_S8/S53_dom_sf"/>
</dbReference>
<dbReference type="AlphaFoldDB" id="A0AAD2F2J3"/>
<dbReference type="InterPro" id="IPR034074">
    <property type="entry name" value="Y4bN_pept_dom"/>
</dbReference>
<dbReference type="Gene3D" id="3.40.50.200">
    <property type="entry name" value="Peptidase S8/S53 domain"/>
    <property type="match status" value="1"/>
</dbReference>
<sequence>MSEQQRPLLLFPRPTSSEREKRTPGWAQVHVPSAPRQAERLTPKFGTLQSAFDARRIQLQATAPSDDPELVVVFETVGSVEKFIGAVQRTPGLEWLLEADEAGVEPDDDFYDQRDRQKSLDGRIYLLGSNQQALAEVISLWNRYKEDTHVQLERGLAKWKDVFKHLRDVRFWGIQDRIGQDIREYWESRLETGEEAIRFEMEAWCYSSPEKNRRAAEDLARLVSEIGGRILSTALIQDIAYHGFLVEMPASGVRSLLSETPPALVLSDRVMLFRPRGQALPAPDGDELRLPGVDGSTRTPSGQPVVAVLDGLPVQNHPLLAGRLSIDDPDGWESDYPARDRVHGTAMTSLVLYGELDGSRVPLSRPIYVRPIMRPDPADMREPRQESTPDDVLLIDLVHRSVKRMFDGDAGSPAAAPTVKVVNLSVGDLLKPFDTELSPWARLLDWLSSKYQVLFVVSAGNVSAQLTLPVPRGTLFTLPVDARQRLAVPALVADSVGRRVLTPGESINAITVGAVHADGSTFVQTSDRFDLFPDHGISPYSCIGHGFRRAVKPDILMPGGRVLHRERYTGDPGITELQIINTSAAPGHRVAAPPDSSGQNTKYARGTSNATALATRGAAQAHSVIEVLRAGSPDRLPNRLDAVLLKALLVHGAEWGNLEAQIIDARPEVTDWRQRQSLVTRFVGYGLSDIDRAITCTEQRATLLGTGELRDGEALEFRVPLPPSLNARLVKRRLTITLAWMSPVNPRHAKYRAARLWVKPPDTDFSVSRMNCDWQRVQRGTVQHEVLEGESAIPFADGADLVFKVNCAEDGGKLQAPVPFALCVTLEVGEGVELPIYQEVQERVSTRIGVPG</sequence>
<gene>
    <name evidence="3" type="ORF">R77560_00934</name>
</gene>
<evidence type="ECO:0000313" key="3">
    <source>
        <dbReference type="EMBL" id="CAJ0782681.1"/>
    </source>
</evidence>
<protein>
    <recommendedName>
        <fullName evidence="2">Peptidase S8/S53 domain-containing protein</fullName>
    </recommendedName>
</protein>
<proteinExistence type="predicted"/>
<accession>A0AAD2F2J3</accession>
<dbReference type="GO" id="GO:0006508">
    <property type="term" value="P:proteolysis"/>
    <property type="evidence" value="ECO:0007669"/>
    <property type="project" value="InterPro"/>
</dbReference>
<feature type="region of interest" description="Disordered" evidence="1">
    <location>
        <begin position="1"/>
        <end position="35"/>
    </location>
</feature>
<feature type="domain" description="Peptidase S8/S53" evidence="2">
    <location>
        <begin position="304"/>
        <end position="670"/>
    </location>
</feature>
<dbReference type="EMBL" id="CATZAZ010000002">
    <property type="protein sequence ID" value="CAJ0782681.1"/>
    <property type="molecule type" value="Genomic_DNA"/>
</dbReference>
<evidence type="ECO:0000259" key="2">
    <source>
        <dbReference type="Pfam" id="PF00082"/>
    </source>
</evidence>
<reference evidence="3" key="1">
    <citation type="submission" date="2023-07" db="EMBL/GenBank/DDBJ databases">
        <authorList>
            <person name="Peeters C."/>
        </authorList>
    </citation>
    <scope>NUCLEOTIDE SEQUENCE</scope>
    <source>
        <strain evidence="3">R-77560</strain>
    </source>
</reference>
<feature type="region of interest" description="Disordered" evidence="1">
    <location>
        <begin position="585"/>
        <end position="605"/>
    </location>
</feature>
<dbReference type="Proteomes" id="UP001189756">
    <property type="component" value="Unassembled WGS sequence"/>
</dbReference>
<comment type="caution">
    <text evidence="3">The sequence shown here is derived from an EMBL/GenBank/DDBJ whole genome shotgun (WGS) entry which is preliminary data.</text>
</comment>
<dbReference type="GO" id="GO:0004252">
    <property type="term" value="F:serine-type endopeptidase activity"/>
    <property type="evidence" value="ECO:0007669"/>
    <property type="project" value="InterPro"/>
</dbReference>
<organism evidence="3 4">
    <name type="scientific">Ralstonia thomasii</name>
    <dbReference type="NCBI Taxonomy" id="3058596"/>
    <lineage>
        <taxon>Bacteria</taxon>
        <taxon>Pseudomonadati</taxon>
        <taxon>Pseudomonadota</taxon>
        <taxon>Betaproteobacteria</taxon>
        <taxon>Burkholderiales</taxon>
        <taxon>Burkholderiaceae</taxon>
        <taxon>Ralstonia</taxon>
    </lineage>
</organism>
<dbReference type="CDD" id="cd04847">
    <property type="entry name" value="Peptidases_S8_Subtilisin_like_2"/>
    <property type="match status" value="1"/>
</dbReference>
<evidence type="ECO:0000256" key="1">
    <source>
        <dbReference type="SAM" id="MobiDB-lite"/>
    </source>
</evidence>
<evidence type="ECO:0000313" key="4">
    <source>
        <dbReference type="Proteomes" id="UP001189756"/>
    </source>
</evidence>
<dbReference type="InterPro" id="IPR000209">
    <property type="entry name" value="Peptidase_S8/S53_dom"/>
</dbReference>